<reference evidence="1" key="1">
    <citation type="journal article" date="2021" name="Microorganisms">
        <title>The Ever-Expanding Pseudomonas Genus: Description of 43 New Species and Partition of the Pseudomonas putida Group.</title>
        <authorList>
            <person name="Girard L."/>
            <person name="Lood C."/>
            <person name="Hofte M."/>
            <person name="Vandamme P."/>
            <person name="Rokni-Zadeh H."/>
            <person name="van Noort V."/>
            <person name="Lavigne R."/>
            <person name="De Mot R."/>
        </authorList>
    </citation>
    <scope>NUCLEOTIDE SEQUENCE</scope>
    <source>
        <strain evidence="1">COW39</strain>
    </source>
</reference>
<keyword evidence="2" id="KW-1185">Reference proteome</keyword>
<evidence type="ECO:0000313" key="2">
    <source>
        <dbReference type="Proteomes" id="UP001047646"/>
    </source>
</evidence>
<name>A0ABX8M2B4_9PSED</name>
<dbReference type="Proteomes" id="UP001047646">
    <property type="component" value="Chromosome"/>
</dbReference>
<evidence type="ECO:0000313" key="1">
    <source>
        <dbReference type="EMBL" id="QXH33334.1"/>
    </source>
</evidence>
<dbReference type="RefSeq" id="WP_217847713.1">
    <property type="nucleotide sequence ID" value="NZ_CP077073.1"/>
</dbReference>
<protein>
    <submittedName>
        <fullName evidence="1">Uncharacterized protein</fullName>
    </submittedName>
</protein>
<organism evidence="1 2">
    <name type="scientific">Pseudomonas muyukensis</name>
    <dbReference type="NCBI Taxonomy" id="2842357"/>
    <lineage>
        <taxon>Bacteria</taxon>
        <taxon>Pseudomonadati</taxon>
        <taxon>Pseudomonadota</taxon>
        <taxon>Gammaproteobacteria</taxon>
        <taxon>Pseudomonadales</taxon>
        <taxon>Pseudomonadaceae</taxon>
        <taxon>Pseudomonas</taxon>
    </lineage>
</organism>
<sequence length="1125" mass="122541">MSNINELQVANNVGEATQTPGHNIVQAPNFPSDSIGWPSPWFTRVWRSLLGLFRSQRQTTEDKPWLCKSNNFTTGPGSDPYIRINADTWLRQDIDLPIAYDPGALTPPAYSLGCKYDVLYFDTCSLTVWALREGKPAEQLFYQPLHGLGTPGEGEGEQVREWQTLAPLALDMSKVTDKLERVRVQFDTPVKTGRPFLYLTAVQLHAHLGEPGVEKLTLRTDPPDAAVPDQAKAPYLLCHGAKPVLSVQVAKGDAWEVQRCSLQWLDENGLPPGNYGLTARPLLNVDDADQPESYQLLSAGVDTDWQLALTDESWLQSGATTLGLGSYWVAPKHAFAVKVGHFRYAISKLDASNAALIIDEGDEAQVIASVKSPFSAAGLAGIEVRWKINGKEHTTIVTDDKGQSLFKYKPTPGDIDGNGQMVIEAECTDDFKLPSSETHAFNVFETSPWPAQMEFLLDGERLKTFDWGALQLICGQQYKLTLRPSDKEKDFVGKDVWLEWVDGENLGVDLGFNEPRKMEKGGLDWTITAGKDARGIFSLQARVEGMLVGYLLKGVQMRPLAEELEAFEAPICRRGTAYTLALRALADSPLAQMPLEACLVFEKDGALVAGDIKPDPAFDDWAEFKAGTAEWALTGQTKSGWFKLRIEVRGLGAVTLPRCAMISSRLEDEFVITLGEWSSTKPFILWYGDTASTQILRIEARPDSPVTGLGFDYRLQFDEQASTTRKEHVKPDPEYGTPQKLSSNAAFWKLTGQRGTGEQLPSGTFGLTLLSDAFAQAWVMGAGILMSENLADEAGLTSAGDTINGTDIYWRKETKELLLKARAGSPLAKAGLKAQIEFIETGVLVKADVGAVPGYSEGADLKENGVPWKVSAKEKSGTFGLKVTIPGFKKPLLWEKCAVLARNLGDEGQLVVTGSEALAGGCFWLETPGEIKYIPHKGSALYGLGLKAKLYFVSVANGGVGQGDITPSPGYGSGNDINVDGATWKMQPQIKTSGIFNLEVELDKFAGRLPLGVAVLMSNDLGKEIAWEADYDPLISHLPRDMLVKHKKNSPLAALKLSLVLTIKDDKYPTSWQAVPSLGGDNPVDAAKDATRWSVTGTVGGAQGELSFSCELFKAPVKAGPIHVL</sequence>
<proteinExistence type="predicted"/>
<gene>
    <name evidence="1" type="ORF">KSS95_14210</name>
</gene>
<accession>A0ABX8M2B4</accession>
<dbReference type="EMBL" id="CP077073">
    <property type="protein sequence ID" value="QXH33334.1"/>
    <property type="molecule type" value="Genomic_DNA"/>
</dbReference>